<dbReference type="RefSeq" id="WP_007077223.1">
    <property type="nucleotide sequence ID" value="NZ_CM001024.1"/>
</dbReference>
<organism evidence="1 2">
    <name type="scientific">Aeromicrobium marinum DSM 15272</name>
    <dbReference type="NCBI Taxonomy" id="585531"/>
    <lineage>
        <taxon>Bacteria</taxon>
        <taxon>Bacillati</taxon>
        <taxon>Actinomycetota</taxon>
        <taxon>Actinomycetes</taxon>
        <taxon>Propionibacteriales</taxon>
        <taxon>Nocardioidaceae</taxon>
        <taxon>Aeromicrobium</taxon>
    </lineage>
</organism>
<gene>
    <name evidence="1" type="ORF">HMPREF0063_12131</name>
</gene>
<sequence length="61" mass="6482">MWSSVALIALVLAVLVALGRLSRGAHEPGAGRDGAVRALARDARLGLIELNRLHEAGRMPR</sequence>
<dbReference type="EMBL" id="ACLF03000006">
    <property type="protein sequence ID" value="EFQ82922.1"/>
    <property type="molecule type" value="Genomic_DNA"/>
</dbReference>
<evidence type="ECO:0000313" key="1">
    <source>
        <dbReference type="EMBL" id="EFQ82922.1"/>
    </source>
</evidence>
<protein>
    <submittedName>
        <fullName evidence="1">Uncharacterized protein</fullName>
    </submittedName>
</protein>
<proteinExistence type="predicted"/>
<evidence type="ECO:0000313" key="2">
    <source>
        <dbReference type="Proteomes" id="UP000003111"/>
    </source>
</evidence>
<accession>E2SCG9</accession>
<keyword evidence="2" id="KW-1185">Reference proteome</keyword>
<reference evidence="1" key="1">
    <citation type="submission" date="2010-08" db="EMBL/GenBank/DDBJ databases">
        <authorList>
            <person name="Muzny D."/>
            <person name="Qin X."/>
            <person name="Buhay C."/>
            <person name="Dugan-Rocha S."/>
            <person name="Ding Y."/>
            <person name="Chen G."/>
            <person name="Hawes A."/>
            <person name="Holder M."/>
            <person name="Jhangiani S."/>
            <person name="Johnson A."/>
            <person name="Khan Z."/>
            <person name="Li Z."/>
            <person name="Liu W."/>
            <person name="Liu X."/>
            <person name="Perez L."/>
            <person name="Shen H."/>
            <person name="Wang Q."/>
            <person name="Watt J."/>
            <person name="Xi L."/>
            <person name="Xin Y."/>
            <person name="Zhou J."/>
            <person name="Deng J."/>
            <person name="Jiang H."/>
            <person name="Liu Y."/>
            <person name="Qu J."/>
            <person name="Song X.-Z."/>
            <person name="Zhang L."/>
            <person name="Villasana D."/>
            <person name="Johnson A."/>
            <person name="Liu J."/>
            <person name="Liyanage D."/>
            <person name="Lorensuhewa L."/>
            <person name="Robinson T."/>
            <person name="Song A."/>
            <person name="Song B.-B."/>
            <person name="Dinh H."/>
            <person name="Thornton R."/>
            <person name="Coyle M."/>
            <person name="Francisco L."/>
            <person name="Jackson L."/>
            <person name="Javaid M."/>
            <person name="Korchina V."/>
            <person name="Kovar C."/>
            <person name="Mata R."/>
            <person name="Mathew T."/>
            <person name="Ngo R."/>
            <person name="Nguyen L."/>
            <person name="Nguyen N."/>
            <person name="Okwuonu G."/>
            <person name="Ongeri F."/>
            <person name="Pham C."/>
            <person name="Simmons D."/>
            <person name="Wilczek-Boney K."/>
            <person name="Hale W."/>
            <person name="Jakkamsetti A."/>
            <person name="Pham P."/>
            <person name="Ruth R."/>
            <person name="San Lucas F."/>
            <person name="Warren J."/>
            <person name="Zhang J."/>
            <person name="Zhao Z."/>
            <person name="Zhou C."/>
            <person name="Zhu D."/>
            <person name="Lee S."/>
            <person name="Bess C."/>
            <person name="Blankenburg K."/>
            <person name="Forbes L."/>
            <person name="Fu Q."/>
            <person name="Gubbala S."/>
            <person name="Hirani K."/>
            <person name="Jayaseelan J.C."/>
            <person name="Lara F."/>
            <person name="Munidasa M."/>
            <person name="Palculict T."/>
            <person name="Patil S."/>
            <person name="Pu L.-L."/>
            <person name="Saada N."/>
            <person name="Tang L."/>
            <person name="Weissenberger G."/>
            <person name="Zhu Y."/>
            <person name="Hemphill L."/>
            <person name="Shang Y."/>
            <person name="Youmans B."/>
            <person name="Ayvaz T."/>
            <person name="Ross M."/>
            <person name="Santibanez J."/>
            <person name="Aqrawi P."/>
            <person name="Gross S."/>
            <person name="Joshi V."/>
            <person name="Fowler G."/>
            <person name="Nazareth L."/>
            <person name="Reid J."/>
            <person name="Worley K."/>
            <person name="Petrosino J."/>
            <person name="Highlander S."/>
            <person name="Gibbs R."/>
        </authorList>
    </citation>
    <scope>NUCLEOTIDE SEQUENCE [LARGE SCALE GENOMIC DNA]</scope>
    <source>
        <strain evidence="1">DSM 15272</strain>
    </source>
</reference>
<name>E2SCG9_9ACTN</name>
<dbReference type="AlphaFoldDB" id="E2SCG9"/>
<dbReference type="Proteomes" id="UP000003111">
    <property type="component" value="Unassembled WGS sequence"/>
</dbReference>
<dbReference type="HOGENOM" id="CLU_2912110_0_0_11"/>
<comment type="caution">
    <text evidence="1">The sequence shown here is derived from an EMBL/GenBank/DDBJ whole genome shotgun (WGS) entry which is preliminary data.</text>
</comment>